<protein>
    <submittedName>
        <fullName evidence="1">Uncharacterized protein</fullName>
    </submittedName>
</protein>
<evidence type="ECO:0000313" key="4">
    <source>
        <dbReference type="EMBL" id="AOO12003.1"/>
    </source>
</evidence>
<accession>A0A127KMJ9</accession>
<dbReference type="EMBL" id="KX349297">
    <property type="protein sequence ID" value="AOO12942.1"/>
    <property type="molecule type" value="Genomic_DNA"/>
</dbReference>
<dbReference type="Proteomes" id="UP000221709">
    <property type="component" value="Segment"/>
</dbReference>
<dbReference type="EMBL" id="KX349292">
    <property type="protein sequence ID" value="AOO11776.1"/>
    <property type="molecule type" value="Genomic_DNA"/>
</dbReference>
<dbReference type="Proteomes" id="UP000223571">
    <property type="component" value="Segment"/>
</dbReference>
<reference evidence="9 10" key="1">
    <citation type="journal article" date="2016" name="Environ. Microbiol.">
        <title>Genomic diversification of marine cyanophages into stable ecotypes.</title>
        <authorList>
            <person name="Marston M.F."/>
            <person name="Martiny J.B."/>
        </authorList>
    </citation>
    <scope>NUCLEOTIDE SEQUENCE [LARGE SCALE GENOMIC DNA]</scope>
    <source>
        <strain evidence="2">ES_42_0910</strain>
        <strain evidence="3">Np_05_0604</strain>
        <strain evidence="4">Np_20_0711</strain>
        <strain evidence="5">Np_42_0711</strain>
        <strain evidence="6">Sn_08_0709</strain>
        <strain evidence="7">Sn_13_0910</strain>
        <strain evidence="8">W2_10_0709</strain>
    </source>
</reference>
<dbReference type="EMBL" id="KX349291">
    <property type="protein sequence ID" value="AOO11538.1"/>
    <property type="molecule type" value="Genomic_DNA"/>
</dbReference>
<evidence type="ECO:0000313" key="1">
    <source>
        <dbReference type="EMBL" id="AMO43304.1"/>
    </source>
</evidence>
<sequence>MQLNLDELVYLRSILDSTTSYNIAKAEQIDLPALKHQKLHQKINDEIYKRQG</sequence>
<dbReference type="Proteomes" id="UP000225178">
    <property type="component" value="Segment"/>
</dbReference>
<dbReference type="EMBL" id="KU594607">
    <property type="protein sequence ID" value="AMO43304.1"/>
    <property type="molecule type" value="Genomic_DNA"/>
</dbReference>
<proteinExistence type="predicted"/>
<evidence type="ECO:0000313" key="7">
    <source>
        <dbReference type="EMBL" id="AOO12704.1"/>
    </source>
</evidence>
<evidence type="ECO:0000313" key="10">
    <source>
        <dbReference type="Proteomes" id="UP000222561"/>
    </source>
</evidence>
<name>A0A127KMJ9_9CAUD</name>
<evidence type="ECO:0000313" key="8">
    <source>
        <dbReference type="EMBL" id="AOO12942.1"/>
    </source>
</evidence>
<gene>
    <name evidence="2" type="ORF">ES420910_057</name>
    <name evidence="3" type="ORF">Np050604_060</name>
    <name evidence="4" type="ORF">Np200711_057</name>
    <name evidence="5" type="ORF">Np420711_057</name>
    <name evidence="6" type="ORF">Sn080709_060</name>
    <name evidence="7" type="ORF">Sn130910_057</name>
    <name evidence="8" type="ORF">W2100709_060</name>
    <name evidence="1" type="ORF">W270710_060</name>
</gene>
<evidence type="ECO:0000313" key="11">
    <source>
        <dbReference type="Proteomes" id="UP000225786"/>
    </source>
</evidence>
<reference evidence="1 11" key="2">
    <citation type="submission" date="2016-01" db="EMBL/GenBank/DDBJ databases">
        <title>The genomic content and context of auxiliary metabolic genes in marine cyanophages.</title>
        <authorList>
            <person name="Marston M.F."/>
            <person name="Martiny J.B.H."/>
            <person name="Crummett L.T."/>
        </authorList>
    </citation>
    <scope>NUCLEOTIDE SEQUENCE [LARGE SCALE GENOMIC DNA]</scope>
    <source>
        <strain evidence="1">W2_07_0710</strain>
    </source>
</reference>
<dbReference type="EMBL" id="KX349295">
    <property type="protein sequence ID" value="AOO12477.1"/>
    <property type="molecule type" value="Genomic_DNA"/>
</dbReference>
<evidence type="ECO:0000313" key="6">
    <source>
        <dbReference type="EMBL" id="AOO12477.1"/>
    </source>
</evidence>
<keyword evidence="9" id="KW-1185">Reference proteome</keyword>
<evidence type="ECO:0000313" key="9">
    <source>
        <dbReference type="Proteomes" id="UP000221709"/>
    </source>
</evidence>
<dbReference type="Proteomes" id="UP000222561">
    <property type="component" value="Segment"/>
</dbReference>
<evidence type="ECO:0000313" key="2">
    <source>
        <dbReference type="EMBL" id="AOO11538.1"/>
    </source>
</evidence>
<organism evidence="1 11">
    <name type="scientific">Cyanophage S-RIM44</name>
    <dbReference type="NCBI Taxonomy" id="1278485"/>
    <lineage>
        <taxon>Viruses</taxon>
        <taxon>Duplodnaviria</taxon>
        <taxon>Heunggongvirae</taxon>
        <taxon>Uroviricota</taxon>
        <taxon>Caudoviricetes</taxon>
        <taxon>Pantevenvirales</taxon>
        <taxon>Kyanoviridae</taxon>
        <taxon>Vellamovirus</taxon>
        <taxon>Vellamovirus rhodeisland44</taxon>
    </lineage>
</organism>
<dbReference type="Proteomes" id="UP000226130">
    <property type="component" value="Segment"/>
</dbReference>
<dbReference type="EMBL" id="KX349293">
    <property type="protein sequence ID" value="AOO12003.1"/>
    <property type="molecule type" value="Genomic_DNA"/>
</dbReference>
<evidence type="ECO:0000313" key="3">
    <source>
        <dbReference type="EMBL" id="AOO11776.1"/>
    </source>
</evidence>
<dbReference type="EMBL" id="KX349296">
    <property type="protein sequence ID" value="AOO12704.1"/>
    <property type="molecule type" value="Genomic_DNA"/>
</dbReference>
<dbReference type="Proteomes" id="UP000225402">
    <property type="component" value="Segment"/>
</dbReference>
<dbReference type="Proteomes" id="UP000225786">
    <property type="component" value="Segment"/>
</dbReference>
<dbReference type="Proteomes" id="UP000225478">
    <property type="component" value="Segment"/>
</dbReference>
<evidence type="ECO:0000313" key="5">
    <source>
        <dbReference type="EMBL" id="AOO12239.1"/>
    </source>
</evidence>
<dbReference type="EMBL" id="KX349294">
    <property type="protein sequence ID" value="AOO12239.1"/>
    <property type="molecule type" value="Genomic_DNA"/>
</dbReference>